<name>A0A059GC59_9PROT</name>
<evidence type="ECO:0000313" key="2">
    <source>
        <dbReference type="EMBL" id="KDA04185.1"/>
    </source>
</evidence>
<dbReference type="InterPro" id="IPR058067">
    <property type="entry name" value="CC_3452-like"/>
</dbReference>
<dbReference type="Proteomes" id="UP000024942">
    <property type="component" value="Unassembled WGS sequence"/>
</dbReference>
<keyword evidence="3" id="KW-1185">Reference proteome</keyword>
<feature type="signal peptide" evidence="1">
    <location>
        <begin position="1"/>
        <end position="20"/>
    </location>
</feature>
<sequence length="98" mass="10325">MLRSAILGAAAMALTAPAFAANFVFETAKPVAEKHVIAESVVWTCEGTTCVGDLDRKKASVRICKKIAKEVGVVTALRNENSELTADEIEACKASAKS</sequence>
<comment type="caution">
    <text evidence="2">The sequence shown here is derived from an EMBL/GenBank/DDBJ whole genome shotgun (WGS) entry which is preliminary data.</text>
</comment>
<protein>
    <submittedName>
        <fullName evidence="2">Uncharacterized protein</fullName>
    </submittedName>
</protein>
<accession>A0A059GC59</accession>
<evidence type="ECO:0000313" key="3">
    <source>
        <dbReference type="Proteomes" id="UP000024942"/>
    </source>
</evidence>
<gene>
    <name evidence="2" type="ORF">HOC_02586</name>
</gene>
<proteinExistence type="predicted"/>
<dbReference type="AlphaFoldDB" id="A0A059GC59"/>
<dbReference type="InterPro" id="IPR058513">
    <property type="entry name" value="DUF8200"/>
</dbReference>
<reference evidence="2 3" key="1">
    <citation type="journal article" date="2014" name="Antonie Van Leeuwenhoek">
        <title>Hyphomonas beringensis sp. nov. and Hyphomonas chukchiensis sp. nov., isolated from surface seawater of the Bering Sea and Chukchi Sea.</title>
        <authorList>
            <person name="Li C."/>
            <person name="Lai Q."/>
            <person name="Li G."/>
            <person name="Dong C."/>
            <person name="Wang J."/>
            <person name="Liao Y."/>
            <person name="Shao Z."/>
        </authorList>
    </citation>
    <scope>NUCLEOTIDE SEQUENCE [LARGE SCALE GENOMIC DNA]</scope>
    <source>
        <strain evidence="2 3">SCH89</strain>
    </source>
</reference>
<feature type="chain" id="PRO_5001578701" evidence="1">
    <location>
        <begin position="21"/>
        <end position="98"/>
    </location>
</feature>
<dbReference type="EMBL" id="ARYL01000002">
    <property type="protein sequence ID" value="KDA04185.1"/>
    <property type="molecule type" value="Genomic_DNA"/>
</dbReference>
<keyword evidence="1" id="KW-0732">Signal</keyword>
<dbReference type="Pfam" id="PF26624">
    <property type="entry name" value="DUF8200"/>
    <property type="match status" value="1"/>
</dbReference>
<dbReference type="NCBIfam" id="NF047636">
    <property type="entry name" value="CC_3452_fam"/>
    <property type="match status" value="1"/>
</dbReference>
<evidence type="ECO:0000256" key="1">
    <source>
        <dbReference type="SAM" id="SignalP"/>
    </source>
</evidence>
<dbReference type="PATRIC" id="fig|1280953.3.peg.521"/>
<dbReference type="OrthoDB" id="7189520at2"/>
<dbReference type="eggNOG" id="ENOG50339TC">
    <property type="taxonomic scope" value="Bacteria"/>
</dbReference>
<organism evidence="2 3">
    <name type="scientific">Hyphomonas oceanitis SCH89</name>
    <dbReference type="NCBI Taxonomy" id="1280953"/>
    <lineage>
        <taxon>Bacteria</taxon>
        <taxon>Pseudomonadati</taxon>
        <taxon>Pseudomonadota</taxon>
        <taxon>Alphaproteobacteria</taxon>
        <taxon>Hyphomonadales</taxon>
        <taxon>Hyphomonadaceae</taxon>
        <taxon>Hyphomonas</taxon>
    </lineage>
</organism>
<dbReference type="RefSeq" id="WP_051624451.1">
    <property type="nucleotide sequence ID" value="NZ_ARYL01000002.1"/>
</dbReference>